<keyword evidence="4 8" id="KW-0812">Transmembrane</keyword>
<evidence type="ECO:0000313" key="9">
    <source>
        <dbReference type="EMBL" id="THG21619.1"/>
    </source>
</evidence>
<organism evidence="9 10">
    <name type="scientific">Camellia sinensis var. sinensis</name>
    <name type="common">China tea</name>
    <dbReference type="NCBI Taxonomy" id="542762"/>
    <lineage>
        <taxon>Eukaryota</taxon>
        <taxon>Viridiplantae</taxon>
        <taxon>Streptophyta</taxon>
        <taxon>Embryophyta</taxon>
        <taxon>Tracheophyta</taxon>
        <taxon>Spermatophyta</taxon>
        <taxon>Magnoliopsida</taxon>
        <taxon>eudicotyledons</taxon>
        <taxon>Gunneridae</taxon>
        <taxon>Pentapetalae</taxon>
        <taxon>asterids</taxon>
        <taxon>Ericales</taxon>
        <taxon>Theaceae</taxon>
        <taxon>Camellia</taxon>
    </lineage>
</organism>
<evidence type="ECO:0000256" key="1">
    <source>
        <dbReference type="ARBA" id="ARBA00004141"/>
    </source>
</evidence>
<dbReference type="InterPro" id="IPR036259">
    <property type="entry name" value="MFS_trans_sf"/>
</dbReference>
<feature type="transmembrane region" description="Helical" evidence="8">
    <location>
        <begin position="330"/>
        <end position="357"/>
    </location>
</feature>
<comment type="similarity">
    <text evidence="2">Belongs to the major facilitator superfamily. Folate-biopterin transporter (TC 2.A.71) family.</text>
</comment>
<sequence>MIYPLVPNENPLTPINLAIQNSAQRSFFSFFSHNQNPKNTIDKPLRPKTYLLKPITLTPHQVPLNKTMKNRVHEERRGFSQVGSQQMLVLCGFGYWVQGFRGFPWLALNFHMADNLNLHPSTLQLVQNSANLPMVIKPLYGILSDALYIGGGHREYLIFVLEVLSWGPLALIPLASEALSTLMAVVLLSNLGASITEVVKDALVADLAKKSISGSIRKQYSDLMMAISEETLCHPLTWIVASIAVVPVLSGSIFCYQTQCLNLDPSIIGMSRVTGQLMLLSITLIYDRFWKSISMRKLIGIVQILYASSLLLDLMLVKQINLKLGIPNDVFALCFSGLAEIIAQFKVLPFLVLFASLAPTGCEGSLTSFLASALCLSSIVSGFLGIGLASLLGIRSGDYSSLPMGILIQFLAALVPLGWIYNVPSLQPMALKEKKRGRSKRTR</sequence>
<evidence type="ECO:0000256" key="2">
    <source>
        <dbReference type="ARBA" id="ARBA00007015"/>
    </source>
</evidence>
<feature type="transmembrane region" description="Helical" evidence="8">
    <location>
        <begin position="298"/>
        <end position="318"/>
    </location>
</feature>
<evidence type="ECO:0000256" key="8">
    <source>
        <dbReference type="SAM" id="Phobius"/>
    </source>
</evidence>
<dbReference type="PANTHER" id="PTHR31585:SF12">
    <property type="entry name" value="FOLATE-BIOPTERIN TRANSPORTER 9, CHLOROPLASTIC-RELATED"/>
    <property type="match status" value="1"/>
</dbReference>
<gene>
    <name evidence="9" type="ORF">TEA_007687</name>
</gene>
<dbReference type="AlphaFoldDB" id="A0A4S4EX69"/>
<proteinExistence type="inferred from homology"/>
<keyword evidence="6 8" id="KW-0472">Membrane</keyword>
<evidence type="ECO:0000313" key="10">
    <source>
        <dbReference type="Proteomes" id="UP000306102"/>
    </source>
</evidence>
<dbReference type="Pfam" id="PF03092">
    <property type="entry name" value="BT1"/>
    <property type="match status" value="2"/>
</dbReference>
<evidence type="ECO:0000256" key="5">
    <source>
        <dbReference type="ARBA" id="ARBA00022989"/>
    </source>
</evidence>
<dbReference type="GO" id="GO:0016020">
    <property type="term" value="C:membrane"/>
    <property type="evidence" value="ECO:0007669"/>
    <property type="project" value="UniProtKB-SubCell"/>
</dbReference>
<dbReference type="Proteomes" id="UP000306102">
    <property type="component" value="Unassembled WGS sequence"/>
</dbReference>
<dbReference type="PANTHER" id="PTHR31585">
    <property type="entry name" value="FOLATE-BIOPTERIN TRANSPORTER 1, CHLOROPLASTIC"/>
    <property type="match status" value="1"/>
</dbReference>
<evidence type="ECO:0000256" key="7">
    <source>
        <dbReference type="ARBA" id="ARBA00044504"/>
    </source>
</evidence>
<keyword evidence="10" id="KW-1185">Reference proteome</keyword>
<accession>A0A4S4EX69</accession>
<dbReference type="SUPFAM" id="SSF103473">
    <property type="entry name" value="MFS general substrate transporter"/>
    <property type="match status" value="1"/>
</dbReference>
<reference evidence="9 10" key="1">
    <citation type="journal article" date="2018" name="Proc. Natl. Acad. Sci. U.S.A.">
        <title>Draft genome sequence of Camellia sinensis var. sinensis provides insights into the evolution of the tea genome and tea quality.</title>
        <authorList>
            <person name="Wei C."/>
            <person name="Yang H."/>
            <person name="Wang S."/>
            <person name="Zhao J."/>
            <person name="Liu C."/>
            <person name="Gao L."/>
            <person name="Xia E."/>
            <person name="Lu Y."/>
            <person name="Tai Y."/>
            <person name="She G."/>
            <person name="Sun J."/>
            <person name="Cao H."/>
            <person name="Tong W."/>
            <person name="Gao Q."/>
            <person name="Li Y."/>
            <person name="Deng W."/>
            <person name="Jiang X."/>
            <person name="Wang W."/>
            <person name="Chen Q."/>
            <person name="Zhang S."/>
            <person name="Li H."/>
            <person name="Wu J."/>
            <person name="Wang P."/>
            <person name="Li P."/>
            <person name="Shi C."/>
            <person name="Zheng F."/>
            <person name="Jian J."/>
            <person name="Huang B."/>
            <person name="Shan D."/>
            <person name="Shi M."/>
            <person name="Fang C."/>
            <person name="Yue Y."/>
            <person name="Li F."/>
            <person name="Li D."/>
            <person name="Wei S."/>
            <person name="Han B."/>
            <person name="Jiang C."/>
            <person name="Yin Y."/>
            <person name="Xia T."/>
            <person name="Zhang Z."/>
            <person name="Bennetzen J.L."/>
            <person name="Zhao S."/>
            <person name="Wan X."/>
        </authorList>
    </citation>
    <scope>NUCLEOTIDE SEQUENCE [LARGE SCALE GENOMIC DNA]</scope>
    <source>
        <strain evidence="10">cv. Shuchazao</strain>
        <tissue evidence="9">Leaf</tissue>
    </source>
</reference>
<feature type="transmembrane region" description="Helical" evidence="8">
    <location>
        <begin position="236"/>
        <end position="255"/>
    </location>
</feature>
<dbReference type="EMBL" id="SDRB02001300">
    <property type="protein sequence ID" value="THG21619.1"/>
    <property type="molecule type" value="Genomic_DNA"/>
</dbReference>
<comment type="similarity">
    <text evidence="7">Belongs to the major facilitator superfamily. Phosphate:H(+) symporter (TC 2.A.1.9) family.</text>
</comment>
<evidence type="ECO:0000256" key="3">
    <source>
        <dbReference type="ARBA" id="ARBA00022448"/>
    </source>
</evidence>
<feature type="transmembrane region" description="Helical" evidence="8">
    <location>
        <begin position="369"/>
        <end position="394"/>
    </location>
</feature>
<keyword evidence="5 8" id="KW-1133">Transmembrane helix</keyword>
<name>A0A4S4EX69_CAMSN</name>
<keyword evidence="3" id="KW-0813">Transport</keyword>
<comment type="subcellular location">
    <subcellularLocation>
        <location evidence="1">Membrane</location>
        <topology evidence="1">Multi-pass membrane protein</topology>
    </subcellularLocation>
</comment>
<protein>
    <submittedName>
        <fullName evidence="9">Uncharacterized protein</fullName>
    </submittedName>
</protein>
<dbReference type="NCBIfam" id="TIGR00788">
    <property type="entry name" value="fbt"/>
    <property type="match status" value="1"/>
</dbReference>
<comment type="caution">
    <text evidence="9">The sequence shown here is derived from an EMBL/GenBank/DDBJ whole genome shotgun (WGS) entry which is preliminary data.</text>
</comment>
<dbReference type="InterPro" id="IPR004324">
    <property type="entry name" value="FBT"/>
</dbReference>
<evidence type="ECO:0000256" key="4">
    <source>
        <dbReference type="ARBA" id="ARBA00022692"/>
    </source>
</evidence>
<dbReference type="InterPro" id="IPR039309">
    <property type="entry name" value="BT1"/>
</dbReference>
<feature type="transmembrane region" description="Helical" evidence="8">
    <location>
        <begin position="401"/>
        <end position="421"/>
    </location>
</feature>
<evidence type="ECO:0000256" key="6">
    <source>
        <dbReference type="ARBA" id="ARBA00023136"/>
    </source>
</evidence>